<evidence type="ECO:0000313" key="3">
    <source>
        <dbReference type="Proteomes" id="UP000199448"/>
    </source>
</evidence>
<feature type="transmembrane region" description="Helical" evidence="1">
    <location>
        <begin position="167"/>
        <end position="190"/>
    </location>
</feature>
<feature type="transmembrane region" description="Helical" evidence="1">
    <location>
        <begin position="77"/>
        <end position="99"/>
    </location>
</feature>
<sequence length="227" mass="26112">MKKVILIISAILVLLSWINIEYAFVQSKILRIIISSIFLFFALRVGHIGKNAGVIPFVLLPLCDVFLLGWEKDFIKLAYYVTHIIFLLTLMFLTVRVLGRVKVTIFDIIVLGAFLGINSFILLYLGQFFSIDLQSDILEVTFYINGFLIIALVLIAFFFSIHKANTLTSYFFLGVLLLSLSELVIYAILFMDQKNWQNIDNLLYVISLFFLVRSFQEHVIFIEAESD</sequence>
<keyword evidence="1" id="KW-0472">Membrane</keyword>
<name>A0A1H5MU11_9FLAO</name>
<accession>A0A1H5MU11</accession>
<dbReference type="EMBL" id="FNUG01000003">
    <property type="protein sequence ID" value="SEE92776.1"/>
    <property type="molecule type" value="Genomic_DNA"/>
</dbReference>
<protein>
    <recommendedName>
        <fullName evidence="4">YhhN-like protein</fullName>
    </recommendedName>
</protein>
<dbReference type="Proteomes" id="UP000199448">
    <property type="component" value="Unassembled WGS sequence"/>
</dbReference>
<keyword evidence="1" id="KW-1133">Transmembrane helix</keyword>
<evidence type="ECO:0000313" key="2">
    <source>
        <dbReference type="EMBL" id="SEE92776.1"/>
    </source>
</evidence>
<feature type="transmembrane region" description="Helical" evidence="1">
    <location>
        <begin position="137"/>
        <end position="161"/>
    </location>
</feature>
<feature type="transmembrane region" description="Helical" evidence="1">
    <location>
        <begin position="6"/>
        <end position="24"/>
    </location>
</feature>
<proteinExistence type="predicted"/>
<keyword evidence="3" id="KW-1185">Reference proteome</keyword>
<gene>
    <name evidence="2" type="ORF">SAMN04488034_103105</name>
</gene>
<evidence type="ECO:0008006" key="4">
    <source>
        <dbReference type="Google" id="ProtNLM"/>
    </source>
</evidence>
<evidence type="ECO:0000256" key="1">
    <source>
        <dbReference type="SAM" id="Phobius"/>
    </source>
</evidence>
<keyword evidence="1" id="KW-0812">Transmembrane</keyword>
<feature type="transmembrane region" description="Helical" evidence="1">
    <location>
        <begin position="52"/>
        <end position="70"/>
    </location>
</feature>
<dbReference type="AlphaFoldDB" id="A0A1H5MU11"/>
<organism evidence="2 3">
    <name type="scientific">Salinimicrobium catena</name>
    <dbReference type="NCBI Taxonomy" id="390640"/>
    <lineage>
        <taxon>Bacteria</taxon>
        <taxon>Pseudomonadati</taxon>
        <taxon>Bacteroidota</taxon>
        <taxon>Flavobacteriia</taxon>
        <taxon>Flavobacteriales</taxon>
        <taxon>Flavobacteriaceae</taxon>
        <taxon>Salinimicrobium</taxon>
    </lineage>
</organism>
<feature type="transmembrane region" description="Helical" evidence="1">
    <location>
        <begin position="105"/>
        <end position="125"/>
    </location>
</feature>
<reference evidence="2 3" key="1">
    <citation type="submission" date="2016-10" db="EMBL/GenBank/DDBJ databases">
        <authorList>
            <person name="de Groot N.N."/>
        </authorList>
    </citation>
    <scope>NUCLEOTIDE SEQUENCE [LARGE SCALE GENOMIC DNA]</scope>
    <source>
        <strain evidence="2 3">DSM 23553</strain>
    </source>
</reference>
<feature type="transmembrane region" description="Helical" evidence="1">
    <location>
        <begin position="29"/>
        <end position="46"/>
    </location>
</feature>